<dbReference type="Pfam" id="PF00126">
    <property type="entry name" value="HTH_1"/>
    <property type="match status" value="1"/>
</dbReference>
<evidence type="ECO:0000256" key="3">
    <source>
        <dbReference type="ARBA" id="ARBA00023125"/>
    </source>
</evidence>
<dbReference type="PANTHER" id="PTHR30346:SF0">
    <property type="entry name" value="HCA OPERON TRANSCRIPTIONAL ACTIVATOR HCAR"/>
    <property type="match status" value="1"/>
</dbReference>
<keyword evidence="4" id="KW-0804">Transcription</keyword>
<dbReference type="FunFam" id="1.10.10.10:FF:000001">
    <property type="entry name" value="LysR family transcriptional regulator"/>
    <property type="match status" value="1"/>
</dbReference>
<evidence type="ECO:0000259" key="5">
    <source>
        <dbReference type="PROSITE" id="PS50931"/>
    </source>
</evidence>
<evidence type="ECO:0000256" key="2">
    <source>
        <dbReference type="ARBA" id="ARBA00023015"/>
    </source>
</evidence>
<evidence type="ECO:0000313" key="7">
    <source>
        <dbReference type="Proteomes" id="UP000295244"/>
    </source>
</evidence>
<dbReference type="GO" id="GO:0003700">
    <property type="term" value="F:DNA-binding transcription factor activity"/>
    <property type="evidence" value="ECO:0007669"/>
    <property type="project" value="InterPro"/>
</dbReference>
<dbReference type="PRINTS" id="PR00039">
    <property type="entry name" value="HTHLYSR"/>
</dbReference>
<keyword evidence="3" id="KW-0238">DNA-binding</keyword>
<dbReference type="InterPro" id="IPR036390">
    <property type="entry name" value="WH_DNA-bd_sf"/>
</dbReference>
<evidence type="ECO:0000313" key="6">
    <source>
        <dbReference type="EMBL" id="TCJ19968.1"/>
    </source>
</evidence>
<dbReference type="SUPFAM" id="SSF46785">
    <property type="entry name" value="Winged helix' DNA-binding domain"/>
    <property type="match status" value="1"/>
</dbReference>
<dbReference type="PROSITE" id="PS50931">
    <property type="entry name" value="HTH_LYSR"/>
    <property type="match status" value="1"/>
</dbReference>
<evidence type="ECO:0000256" key="4">
    <source>
        <dbReference type="ARBA" id="ARBA00023163"/>
    </source>
</evidence>
<organism evidence="6 7">
    <name type="scientific">Rubrobacter taiwanensis</name>
    <dbReference type="NCBI Taxonomy" id="185139"/>
    <lineage>
        <taxon>Bacteria</taxon>
        <taxon>Bacillati</taxon>
        <taxon>Actinomycetota</taxon>
        <taxon>Rubrobacteria</taxon>
        <taxon>Rubrobacterales</taxon>
        <taxon>Rubrobacteraceae</taxon>
        <taxon>Rubrobacter</taxon>
    </lineage>
</organism>
<dbReference type="InterPro" id="IPR000847">
    <property type="entry name" value="LysR_HTH_N"/>
</dbReference>
<dbReference type="PANTHER" id="PTHR30346">
    <property type="entry name" value="TRANSCRIPTIONAL DUAL REGULATOR HCAR-RELATED"/>
    <property type="match status" value="1"/>
</dbReference>
<dbReference type="GO" id="GO:0032993">
    <property type="term" value="C:protein-DNA complex"/>
    <property type="evidence" value="ECO:0007669"/>
    <property type="project" value="TreeGrafter"/>
</dbReference>
<comment type="caution">
    <text evidence="6">The sequence shown here is derived from an EMBL/GenBank/DDBJ whole genome shotgun (WGS) entry which is preliminary data.</text>
</comment>
<dbReference type="CDD" id="cd08414">
    <property type="entry name" value="PBP2_LTTR_aromatics_like"/>
    <property type="match status" value="1"/>
</dbReference>
<keyword evidence="2" id="KW-0805">Transcription regulation</keyword>
<dbReference type="Gene3D" id="1.10.10.10">
    <property type="entry name" value="Winged helix-like DNA-binding domain superfamily/Winged helix DNA-binding domain"/>
    <property type="match status" value="1"/>
</dbReference>
<proteinExistence type="inferred from homology"/>
<comment type="similarity">
    <text evidence="1">Belongs to the LysR transcriptional regulatory family.</text>
</comment>
<evidence type="ECO:0000256" key="1">
    <source>
        <dbReference type="ARBA" id="ARBA00009437"/>
    </source>
</evidence>
<sequence length="311" mass="34750">MELRQLRYFVAVAEEQNFGRAAKRLHMSQPPLSMQIRSLEEELGTKLLERSTRRVVLTDAGRAFLERARAILGAVEEAREVARSAEQGLRGRLEVGFISSATLTLLPPSIRLFRKRFGSVELDLRELTSAQQIDALYAGEIRTGLVRLPLRAPGIRLEPIFEERLVVALPSGHELETFERVPLEEIADLPLIFFTRQLIPGFYAQIVELFQRIGTFPKVAQHAVHLQTIVGLVASGIGIAILPASVKRLSREGVIYRPLDAPDATSWMGLAWVEGDESKLLQNFVHTVREVADNEMPSAATTWETGTRDHG</sequence>
<dbReference type="Gene3D" id="3.40.190.10">
    <property type="entry name" value="Periplasmic binding protein-like II"/>
    <property type="match status" value="2"/>
</dbReference>
<dbReference type="AlphaFoldDB" id="A0A4R1BQV6"/>
<dbReference type="Pfam" id="PF03466">
    <property type="entry name" value="LysR_substrate"/>
    <property type="match status" value="1"/>
</dbReference>
<dbReference type="GO" id="GO:0003677">
    <property type="term" value="F:DNA binding"/>
    <property type="evidence" value="ECO:0007669"/>
    <property type="project" value="UniProtKB-KW"/>
</dbReference>
<dbReference type="InterPro" id="IPR036388">
    <property type="entry name" value="WH-like_DNA-bd_sf"/>
</dbReference>
<dbReference type="Proteomes" id="UP000295244">
    <property type="component" value="Unassembled WGS sequence"/>
</dbReference>
<name>A0A4R1BQV6_9ACTN</name>
<gene>
    <name evidence="6" type="ORF">E0L93_03195</name>
</gene>
<dbReference type="SUPFAM" id="SSF53850">
    <property type="entry name" value="Periplasmic binding protein-like II"/>
    <property type="match status" value="1"/>
</dbReference>
<feature type="domain" description="HTH lysR-type" evidence="5">
    <location>
        <begin position="1"/>
        <end position="58"/>
    </location>
</feature>
<protein>
    <submittedName>
        <fullName evidence="6">LysR family transcriptional regulator</fullName>
    </submittedName>
</protein>
<keyword evidence="7" id="KW-1185">Reference proteome</keyword>
<accession>A0A4R1BQV6</accession>
<dbReference type="EMBL" id="SKBU01000006">
    <property type="protein sequence ID" value="TCJ19968.1"/>
    <property type="molecule type" value="Genomic_DNA"/>
</dbReference>
<dbReference type="OrthoDB" id="3181812at2"/>
<dbReference type="InterPro" id="IPR005119">
    <property type="entry name" value="LysR_subst-bd"/>
</dbReference>
<reference evidence="6 7" key="1">
    <citation type="submission" date="2019-03" db="EMBL/GenBank/DDBJ databases">
        <title>Whole genome sequence of a novel Rubrobacter taiwanensis strain, isolated from Yellowstone National Park.</title>
        <authorList>
            <person name="Freed S."/>
            <person name="Ramaley R.F."/>
            <person name="Kyndt J.A."/>
        </authorList>
    </citation>
    <scope>NUCLEOTIDE SEQUENCE [LARGE SCALE GENOMIC DNA]</scope>
    <source>
        <strain evidence="6 7">Yellowstone</strain>
    </source>
</reference>
<dbReference type="RefSeq" id="WP_132688364.1">
    <property type="nucleotide sequence ID" value="NZ_SKBU01000006.1"/>
</dbReference>